<organism evidence="1 2">
    <name type="scientific">Gigaspora rosea</name>
    <dbReference type="NCBI Taxonomy" id="44941"/>
    <lineage>
        <taxon>Eukaryota</taxon>
        <taxon>Fungi</taxon>
        <taxon>Fungi incertae sedis</taxon>
        <taxon>Mucoromycota</taxon>
        <taxon>Glomeromycotina</taxon>
        <taxon>Glomeromycetes</taxon>
        <taxon>Diversisporales</taxon>
        <taxon>Gigasporaceae</taxon>
        <taxon>Gigaspora</taxon>
    </lineage>
</organism>
<dbReference type="InterPro" id="IPR011990">
    <property type="entry name" value="TPR-like_helical_dom_sf"/>
</dbReference>
<reference evidence="1 2" key="1">
    <citation type="submission" date="2018-06" db="EMBL/GenBank/DDBJ databases">
        <title>Comparative genomics reveals the genomic features of Rhizophagus irregularis, R. cerebriforme, R. diaphanum and Gigaspora rosea, and their symbiotic lifestyle signature.</title>
        <authorList>
            <person name="Morin E."/>
            <person name="San Clemente H."/>
            <person name="Chen E.C.H."/>
            <person name="De La Providencia I."/>
            <person name="Hainaut M."/>
            <person name="Kuo A."/>
            <person name="Kohler A."/>
            <person name="Murat C."/>
            <person name="Tang N."/>
            <person name="Roy S."/>
            <person name="Loubradou J."/>
            <person name="Henrissat B."/>
            <person name="Grigoriev I.V."/>
            <person name="Corradi N."/>
            <person name="Roux C."/>
            <person name="Martin F.M."/>
        </authorList>
    </citation>
    <scope>NUCLEOTIDE SEQUENCE [LARGE SCALE GENOMIC DNA]</scope>
    <source>
        <strain evidence="1 2">DAOM 194757</strain>
    </source>
</reference>
<gene>
    <name evidence="1" type="ORF">C2G38_2189073</name>
</gene>
<evidence type="ECO:0000313" key="2">
    <source>
        <dbReference type="Proteomes" id="UP000266673"/>
    </source>
</evidence>
<protein>
    <submittedName>
        <fullName evidence="1">Uncharacterized protein</fullName>
    </submittedName>
</protein>
<dbReference type="EMBL" id="QKWP01000652">
    <property type="protein sequence ID" value="RIB16767.1"/>
    <property type="molecule type" value="Genomic_DNA"/>
</dbReference>
<evidence type="ECO:0000313" key="1">
    <source>
        <dbReference type="EMBL" id="RIB16767.1"/>
    </source>
</evidence>
<dbReference type="SUPFAM" id="SSF48452">
    <property type="entry name" value="TPR-like"/>
    <property type="match status" value="1"/>
</dbReference>
<dbReference type="Proteomes" id="UP000266673">
    <property type="component" value="Unassembled WGS sequence"/>
</dbReference>
<keyword evidence="2" id="KW-1185">Reference proteome</keyword>
<sequence length="85" mass="9971">MYTLEDLDNSLRKFNFIIEKYKDTIIDLTKLLPIVKSYSGTALKGEAYYLTGRYREAIIDLTNLLDIEQNSKFALGYRQEAYYIT</sequence>
<proteinExistence type="predicted"/>
<accession>A0A397V615</accession>
<dbReference type="OrthoDB" id="1926212at2759"/>
<name>A0A397V615_9GLOM</name>
<dbReference type="Gene3D" id="1.25.40.10">
    <property type="entry name" value="Tetratricopeptide repeat domain"/>
    <property type="match status" value="1"/>
</dbReference>
<dbReference type="AlphaFoldDB" id="A0A397V615"/>
<comment type="caution">
    <text evidence="1">The sequence shown here is derived from an EMBL/GenBank/DDBJ whole genome shotgun (WGS) entry which is preliminary data.</text>
</comment>